<dbReference type="Proteomes" id="UP000594688">
    <property type="component" value="Chromosome"/>
</dbReference>
<dbReference type="FunFam" id="2.60.40.420:FF:000093">
    <property type="entry name" value="Copper-containing nitrite reductase"/>
    <property type="match status" value="1"/>
</dbReference>
<dbReference type="NCBIfam" id="TIGR02376">
    <property type="entry name" value="Cu_nitrite_red"/>
    <property type="match status" value="1"/>
</dbReference>
<dbReference type="SUPFAM" id="SSF49503">
    <property type="entry name" value="Cupredoxins"/>
    <property type="match status" value="2"/>
</dbReference>
<dbReference type="EMBL" id="CP048685">
    <property type="protein sequence ID" value="QPJ60965.1"/>
    <property type="molecule type" value="Genomic_DNA"/>
</dbReference>
<evidence type="ECO:0000256" key="1">
    <source>
        <dbReference type="ARBA" id="ARBA00001960"/>
    </source>
</evidence>
<comment type="cofactor">
    <cofactor evidence="2 12">
        <name>Cu(2+)</name>
        <dbReference type="ChEBI" id="CHEBI:29036"/>
    </cofactor>
</comment>
<dbReference type="CDD" id="cd04208">
    <property type="entry name" value="CuRO_2_CuNIR"/>
    <property type="match status" value="1"/>
</dbReference>
<feature type="binding site" description="type 1 copper site" evidence="12">
    <location>
        <position position="110"/>
    </location>
    <ligand>
        <name>Cu cation</name>
        <dbReference type="ChEBI" id="CHEBI:23378"/>
        <label>1</label>
    </ligand>
</feature>
<keyword evidence="10 12" id="KW-0186">Copper</keyword>
<gene>
    <name evidence="14" type="primary">nirK</name>
    <name evidence="14" type="ORF">G3M70_03300</name>
</gene>
<dbReference type="GO" id="GO:0050421">
    <property type="term" value="F:nitrite reductase (NO-forming) activity"/>
    <property type="evidence" value="ECO:0007669"/>
    <property type="project" value="UniProtKB-EC"/>
</dbReference>
<dbReference type="Gene3D" id="2.60.40.420">
    <property type="entry name" value="Cupredoxins - blue copper proteins"/>
    <property type="match status" value="2"/>
</dbReference>
<evidence type="ECO:0000313" key="14">
    <source>
        <dbReference type="EMBL" id="QPJ60965.1"/>
    </source>
</evidence>
<evidence type="ECO:0000313" key="15">
    <source>
        <dbReference type="Proteomes" id="UP000594688"/>
    </source>
</evidence>
<evidence type="ECO:0000256" key="7">
    <source>
        <dbReference type="ARBA" id="ARBA00022723"/>
    </source>
</evidence>
<evidence type="ECO:0000256" key="3">
    <source>
        <dbReference type="ARBA" id="ARBA00010609"/>
    </source>
</evidence>
<dbReference type="EC" id="1.7.2.1" evidence="5"/>
<evidence type="ECO:0000256" key="9">
    <source>
        <dbReference type="ARBA" id="ARBA00023002"/>
    </source>
</evidence>
<name>A0A7T0FYX8_9BACT</name>
<evidence type="ECO:0000256" key="10">
    <source>
        <dbReference type="ARBA" id="ARBA00023008"/>
    </source>
</evidence>
<comment type="cofactor">
    <cofactor evidence="1 12">
        <name>Cu(+)</name>
        <dbReference type="ChEBI" id="CHEBI:49552"/>
    </cofactor>
</comment>
<accession>A0A7T0FYX8</accession>
<evidence type="ECO:0000256" key="4">
    <source>
        <dbReference type="ARBA" id="ARBA00011233"/>
    </source>
</evidence>
<evidence type="ECO:0000256" key="11">
    <source>
        <dbReference type="ARBA" id="ARBA00049340"/>
    </source>
</evidence>
<protein>
    <recommendedName>
        <fullName evidence="6">Copper-containing nitrite reductase</fullName>
        <ecNumber evidence="5">1.7.2.1</ecNumber>
    </recommendedName>
</protein>
<feature type="binding site" description="type 1 copper site" evidence="12">
    <location>
        <position position="299"/>
    </location>
    <ligand>
        <name>Cu cation</name>
        <dbReference type="ChEBI" id="CHEBI:23378"/>
        <label>1</label>
    </ligand>
</feature>
<dbReference type="CDD" id="cd11020">
    <property type="entry name" value="CuRO_1_CuNIR"/>
    <property type="match status" value="1"/>
</dbReference>
<dbReference type="InterPro" id="IPR001287">
    <property type="entry name" value="NO2-reductase_Cu"/>
</dbReference>
<reference evidence="14 15" key="1">
    <citation type="submission" date="2020-02" db="EMBL/GenBank/DDBJ databases">
        <title>Genomic and physiological characterization of two novel Nitrospinaceae genera.</title>
        <authorList>
            <person name="Mueller A.J."/>
            <person name="Jung M.-Y."/>
            <person name="Strachan C.R."/>
            <person name="Herbold C.W."/>
            <person name="Kirkegaard R.H."/>
            <person name="Daims H."/>
        </authorList>
    </citation>
    <scope>NUCLEOTIDE SEQUENCE [LARGE SCALE GENOMIC DNA]</scope>
    <source>
        <strain evidence="14">EB</strain>
    </source>
</reference>
<comment type="similarity">
    <text evidence="3">Belongs to the multicopper oxidase family.</text>
</comment>
<feature type="domain" description="Plastocyanin-like" evidence="13">
    <location>
        <begin position="63"/>
        <end position="168"/>
    </location>
</feature>
<dbReference type="KEGG" id="nli:G3M70_03300"/>
<dbReference type="PANTHER" id="PTHR11709:SF394">
    <property type="entry name" value="FI03373P-RELATED"/>
    <property type="match status" value="1"/>
</dbReference>
<dbReference type="InterPro" id="IPR008972">
    <property type="entry name" value="Cupredoxin"/>
</dbReference>
<evidence type="ECO:0000256" key="8">
    <source>
        <dbReference type="ARBA" id="ARBA00022737"/>
    </source>
</evidence>
<sequence>MRVRNNWKTGLIGILVAIGLTAGDALAGGGPLASAPNVPDPVGKRGPMKVIMNFEAKEFTGPIADGVEYDFWSFNGTVPGPMGRVRVGDTVEFHLANHKDNSQEHNIDIHAVNGPGGGAAVNTTKPGEEKIFTWKALAPGLFIYHCAAGSIVDHISNGMYGLILVEPEGGLPKVDREYYVFESEFFANIKDGKAKFSLENGLAEHPAYVVFNGRKGALMNDNVLTAKVGETVRIFFGNIGPNGISSLHIIGEIFDKVYVEGAIGGAVNRNVQTTVVPSAGSVIVEFKVDVPGDYTLVDHSIFRVAKGAIGILEVEGKENPKVFKAGK</sequence>
<dbReference type="Pfam" id="PF07732">
    <property type="entry name" value="Cu-oxidase_3"/>
    <property type="match status" value="1"/>
</dbReference>
<keyword evidence="8" id="KW-0677">Repeat</keyword>
<comment type="subunit">
    <text evidence="4">Homotrimer.</text>
</comment>
<keyword evidence="9 14" id="KW-0560">Oxidoreductase</keyword>
<proteinExistence type="inferred from homology"/>
<evidence type="ECO:0000256" key="6">
    <source>
        <dbReference type="ARBA" id="ARBA00017290"/>
    </source>
</evidence>
<keyword evidence="7 12" id="KW-0479">Metal-binding</keyword>
<feature type="binding site" description="type 1 copper site" evidence="12">
    <location>
        <position position="105"/>
    </location>
    <ligand>
        <name>Cu cation</name>
        <dbReference type="ChEBI" id="CHEBI:23378"/>
        <label>1</label>
    </ligand>
</feature>
<evidence type="ECO:0000256" key="5">
    <source>
        <dbReference type="ARBA" id="ARBA00011882"/>
    </source>
</evidence>
<evidence type="ECO:0000256" key="12">
    <source>
        <dbReference type="PIRSR" id="PIRSR601287-1"/>
    </source>
</evidence>
<feature type="binding site" description="type 1 copper site" evidence="12">
    <location>
        <position position="154"/>
    </location>
    <ligand>
        <name>Cu cation</name>
        <dbReference type="ChEBI" id="CHEBI:23378"/>
        <label>1</label>
    </ligand>
</feature>
<dbReference type="InterPro" id="IPR011707">
    <property type="entry name" value="Cu-oxidase-like_N"/>
</dbReference>
<dbReference type="InterPro" id="IPR045087">
    <property type="entry name" value="Cu-oxidase_fam"/>
</dbReference>
<comment type="catalytic activity">
    <reaction evidence="11">
        <text>nitric oxide + Fe(III)-[cytochrome c] + H2O = Fe(II)-[cytochrome c] + nitrite + 2 H(+)</text>
        <dbReference type="Rhea" id="RHEA:15233"/>
        <dbReference type="Rhea" id="RHEA-COMP:10350"/>
        <dbReference type="Rhea" id="RHEA-COMP:14399"/>
        <dbReference type="ChEBI" id="CHEBI:15377"/>
        <dbReference type="ChEBI" id="CHEBI:15378"/>
        <dbReference type="ChEBI" id="CHEBI:16301"/>
        <dbReference type="ChEBI" id="CHEBI:16480"/>
        <dbReference type="ChEBI" id="CHEBI:29033"/>
        <dbReference type="ChEBI" id="CHEBI:29034"/>
        <dbReference type="EC" id="1.7.2.1"/>
    </reaction>
</comment>
<dbReference type="AlphaFoldDB" id="A0A7T0FYX8"/>
<dbReference type="PANTHER" id="PTHR11709">
    <property type="entry name" value="MULTI-COPPER OXIDASE"/>
    <property type="match status" value="1"/>
</dbReference>
<organism evidence="14 15">
    <name type="scientific">Candidatus Nitronauta litoralis</name>
    <dbReference type="NCBI Taxonomy" id="2705533"/>
    <lineage>
        <taxon>Bacteria</taxon>
        <taxon>Pseudomonadati</taxon>
        <taxon>Nitrospinota/Tectimicrobiota group</taxon>
        <taxon>Nitrospinota</taxon>
        <taxon>Nitrospinia</taxon>
        <taxon>Nitrospinales</taxon>
        <taxon>Nitrospinaceae</taxon>
        <taxon>Candidatus Nitronauta</taxon>
    </lineage>
</organism>
<feature type="binding site" description="type 1 copper site" evidence="12">
    <location>
        <position position="159"/>
    </location>
    <ligand>
        <name>Cu cation</name>
        <dbReference type="ChEBI" id="CHEBI:23378"/>
        <label>1</label>
    </ligand>
</feature>
<feature type="binding site" description="type 1 copper site" evidence="12">
    <location>
        <position position="145"/>
    </location>
    <ligand>
        <name>Cu cation</name>
        <dbReference type="ChEBI" id="CHEBI:23378"/>
        <label>1</label>
    </ligand>
</feature>
<evidence type="ECO:0000259" key="13">
    <source>
        <dbReference type="Pfam" id="PF07732"/>
    </source>
</evidence>
<evidence type="ECO:0000256" key="2">
    <source>
        <dbReference type="ARBA" id="ARBA00001973"/>
    </source>
</evidence>
<feature type="binding site" description="type 1 copper site" evidence="12">
    <location>
        <position position="146"/>
    </location>
    <ligand>
        <name>Cu cation</name>
        <dbReference type="ChEBI" id="CHEBI:23378"/>
        <label>1</label>
    </ligand>
</feature>
<dbReference type="PRINTS" id="PR00695">
    <property type="entry name" value="CUNO2RDTASE"/>
</dbReference>
<dbReference type="GO" id="GO:0005507">
    <property type="term" value="F:copper ion binding"/>
    <property type="evidence" value="ECO:0007669"/>
    <property type="project" value="InterPro"/>
</dbReference>